<reference evidence="1 2" key="1">
    <citation type="journal article" date="2020" name="Int. J. Syst. Evol. Microbiol.">
        <title>Novel acetic acid bacteria from cider fermentations: Acetobacter conturbans sp. nov. and Acetobacter fallax sp. nov.</title>
        <authorList>
            <person name="Sombolestani A.S."/>
            <person name="Cleenwerck I."/>
            <person name="Cnockaert M."/>
            <person name="Borremans W."/>
            <person name="Wieme A.D."/>
            <person name="De Vuyst L."/>
            <person name="Vandamme P."/>
        </authorList>
    </citation>
    <scope>NUCLEOTIDE SEQUENCE [LARGE SCALE GENOMIC DNA]</scope>
    <source>
        <strain evidence="1 2">LMG 1627</strain>
    </source>
</reference>
<accession>A0ABX0K4D6</accession>
<evidence type="ECO:0000313" key="2">
    <source>
        <dbReference type="Proteomes" id="UP000631653"/>
    </source>
</evidence>
<comment type="caution">
    <text evidence="1">The sequence shown here is derived from an EMBL/GenBank/DDBJ whole genome shotgun (WGS) entry which is preliminary data.</text>
</comment>
<evidence type="ECO:0000313" key="1">
    <source>
        <dbReference type="EMBL" id="NHN89503.1"/>
    </source>
</evidence>
<sequence>MVVEHPGAVHALGLRACFGLIRSQGYELYPRGKVRLERLPVPVVAAMLWGLSRVMAFRVLLATGEAECCALIEEMLVVTGDPAVQVNCDAIRAMKPSA</sequence>
<dbReference type="Proteomes" id="UP000631653">
    <property type="component" value="Unassembled WGS sequence"/>
</dbReference>
<dbReference type="EMBL" id="WOSY01000013">
    <property type="protein sequence ID" value="NHN89503.1"/>
    <property type="molecule type" value="Genomic_DNA"/>
</dbReference>
<organism evidence="1 2">
    <name type="scientific">Acetobacter conturbans</name>
    <dbReference type="NCBI Taxonomy" id="1737472"/>
    <lineage>
        <taxon>Bacteria</taxon>
        <taxon>Pseudomonadati</taxon>
        <taxon>Pseudomonadota</taxon>
        <taxon>Alphaproteobacteria</taxon>
        <taxon>Acetobacterales</taxon>
        <taxon>Acetobacteraceae</taxon>
        <taxon>Acetobacter</taxon>
    </lineage>
</organism>
<name>A0ABX0K4D6_9PROT</name>
<keyword evidence="2" id="KW-1185">Reference proteome</keyword>
<gene>
    <name evidence="1" type="ORF">GOB81_12855</name>
</gene>
<proteinExistence type="predicted"/>
<protein>
    <submittedName>
        <fullName evidence="1">Uncharacterized protein</fullName>
    </submittedName>
</protein>